<dbReference type="GO" id="GO:0005737">
    <property type="term" value="C:cytoplasm"/>
    <property type="evidence" value="ECO:0007669"/>
    <property type="project" value="TreeGrafter"/>
</dbReference>
<gene>
    <name evidence="2" type="ORF">Q9L42_020490</name>
</gene>
<accession>A0AAU7P0I8</accession>
<keyword evidence="3" id="KW-1185">Reference proteome</keyword>
<dbReference type="InterPro" id="IPR050126">
    <property type="entry name" value="Ap4A_hydrolase"/>
</dbReference>
<dbReference type="InterPro" id="IPR004843">
    <property type="entry name" value="Calcineurin-like_PHP"/>
</dbReference>
<reference evidence="2 3" key="1">
    <citation type="journal article" date="2024" name="Microbiology">
        <title>Methylomarinum rosea sp. nov., a novel halophilic methanotrophic bacterium from the hypersaline Lake Elton.</title>
        <authorList>
            <person name="Suleimanov R.Z."/>
            <person name="Oshkin I.Y."/>
            <person name="Danilova O.V."/>
            <person name="Suzina N.E."/>
            <person name="Dedysh S.N."/>
        </authorList>
    </citation>
    <scope>NUCLEOTIDE SEQUENCE [LARGE SCALE GENOMIC DNA]</scope>
    <source>
        <strain evidence="2 3">Ch1-1</strain>
        <plasmid evidence="3">unnamed2</plasmid>
    </source>
</reference>
<keyword evidence="2" id="KW-0614">Plasmid</keyword>
<dbReference type="AlphaFoldDB" id="A0AAU7P0I8"/>
<evidence type="ECO:0000313" key="2">
    <source>
        <dbReference type="EMBL" id="XBS22695.1"/>
    </source>
</evidence>
<dbReference type="PANTHER" id="PTHR42850">
    <property type="entry name" value="METALLOPHOSPHOESTERASE"/>
    <property type="match status" value="1"/>
</dbReference>
<dbReference type="GO" id="GO:0016791">
    <property type="term" value="F:phosphatase activity"/>
    <property type="evidence" value="ECO:0007669"/>
    <property type="project" value="TreeGrafter"/>
</dbReference>
<dbReference type="PANTHER" id="PTHR42850:SF4">
    <property type="entry name" value="ZINC-DEPENDENT ENDOPOLYPHOSPHATASE"/>
    <property type="match status" value="1"/>
</dbReference>
<proteinExistence type="predicted"/>
<dbReference type="Proteomes" id="UP001225378">
    <property type="component" value="Plasmid unnamed2"/>
</dbReference>
<dbReference type="Gene3D" id="3.60.21.10">
    <property type="match status" value="1"/>
</dbReference>
<dbReference type="RefSeq" id="WP_305910536.1">
    <property type="nucleotide sequence ID" value="NZ_CP157744.1"/>
</dbReference>
<name>A0AAU7P0I8_9GAMM</name>
<dbReference type="InterPro" id="IPR029052">
    <property type="entry name" value="Metallo-depent_PP-like"/>
</dbReference>
<protein>
    <submittedName>
        <fullName evidence="2">Metallophosphoesterase</fullName>
    </submittedName>
</protein>
<dbReference type="EMBL" id="CP157744">
    <property type="protein sequence ID" value="XBS22695.1"/>
    <property type="molecule type" value="Genomic_DNA"/>
</dbReference>
<evidence type="ECO:0000259" key="1">
    <source>
        <dbReference type="Pfam" id="PF00149"/>
    </source>
</evidence>
<organism evidence="2 3">
    <name type="scientific">Methylomarinum roseum</name>
    <dbReference type="NCBI Taxonomy" id="3067653"/>
    <lineage>
        <taxon>Bacteria</taxon>
        <taxon>Pseudomonadati</taxon>
        <taxon>Pseudomonadota</taxon>
        <taxon>Gammaproteobacteria</taxon>
        <taxon>Methylococcales</taxon>
        <taxon>Methylococcaceae</taxon>
        <taxon>Methylomarinum</taxon>
    </lineage>
</organism>
<geneLocation type="plasmid" evidence="2 3">
    <name>unnamed2</name>
</geneLocation>
<feature type="domain" description="Calcineurin-like phosphoesterase" evidence="1">
    <location>
        <begin position="17"/>
        <end position="195"/>
    </location>
</feature>
<dbReference type="KEGG" id="mech:Q9L42_020490"/>
<dbReference type="SUPFAM" id="SSF56300">
    <property type="entry name" value="Metallo-dependent phosphatases"/>
    <property type="match status" value="1"/>
</dbReference>
<sequence length="257" mass="28712">MKAFKKIPQNKAGKDYVIGDLHGAFDTLELALEQLGFNESCDRLFSVGDLIDRGPDSWKATEFLERDYVYAVRGNHEQGLIDLFADDKVHQDVLVFAIRQYKMNWLLEATDDQVVAVVNAAKKLPLALEIETEGGNIGIVHADVPEGITWQFFTECLEIPDSPYRDHALWNRTRVEFDLNIPVPGIDKVFVGHTPIEKVTRFGNICAIDTGAIFGELNQVVDGRLSVIDMSLTLDQIQAGEVYEYSLPASENIKALG</sequence>
<dbReference type="Pfam" id="PF00149">
    <property type="entry name" value="Metallophos"/>
    <property type="match status" value="1"/>
</dbReference>
<evidence type="ECO:0000313" key="3">
    <source>
        <dbReference type="Proteomes" id="UP001225378"/>
    </source>
</evidence>